<comment type="caution">
    <text evidence="2">The sequence shown here is derived from an EMBL/GenBank/DDBJ whole genome shotgun (WGS) entry which is preliminary data.</text>
</comment>
<dbReference type="PANTHER" id="PTHR35004">
    <property type="entry name" value="TRANSPOSASE RV3428C-RELATED"/>
    <property type="match status" value="1"/>
</dbReference>
<protein>
    <submittedName>
        <fullName evidence="2">Putative transposase y4bF</fullName>
    </submittedName>
</protein>
<dbReference type="GO" id="GO:0003676">
    <property type="term" value="F:nucleic acid binding"/>
    <property type="evidence" value="ECO:0007669"/>
    <property type="project" value="InterPro"/>
</dbReference>
<dbReference type="EMBL" id="JSWE01000138">
    <property type="protein sequence ID" value="KIE04868.1"/>
    <property type="molecule type" value="Genomic_DNA"/>
</dbReference>
<gene>
    <name evidence="2" type="ORF">NF27_FM00020</name>
</gene>
<organism evidence="2 3">
    <name type="scientific">Candidatus Jidaibacter acanthamoebae</name>
    <dbReference type="NCBI Taxonomy" id="86105"/>
    <lineage>
        <taxon>Bacteria</taxon>
        <taxon>Pseudomonadati</taxon>
        <taxon>Pseudomonadota</taxon>
        <taxon>Alphaproteobacteria</taxon>
        <taxon>Rickettsiales</taxon>
        <taxon>Candidatus Midichloriaceae</taxon>
        <taxon>Candidatus Jidaibacter</taxon>
    </lineage>
</organism>
<dbReference type="InterPro" id="IPR036397">
    <property type="entry name" value="RNaseH_sf"/>
</dbReference>
<sequence>MRVKYGYQKTNYINVHINLVTEEKDLGSLYKLMVQGIIGFEDRENKCTLLVFIDDASSKLTSLHFAPSESIHSYCITTKQHIEKHGKPIAFYSDKLSIFKVNSTTSKNQIMTQFGRALYELNIDLICANTCQAKGRVERANKTLQDRLVKELRLNNISTIAEGNAYLPTFVEDYNKRFSKLPINSLDMHRPLQKHESLEETLCFKQERTVTNNLTIQYDRVMYLIEDIASNRKLRRKKIMLHEYSDGSLSLNYNGKKIKFSRLYDKVAPIEQGKTVPNERLDAMMVIIKEMQKGKEFKRSISCPSKSHLGIIHEVQLRRKSNKNYQLQT</sequence>
<keyword evidence="3" id="KW-1185">Reference proteome</keyword>
<name>A0A0C1QL76_9RICK</name>
<dbReference type="PROSITE" id="PS50994">
    <property type="entry name" value="INTEGRASE"/>
    <property type="match status" value="1"/>
</dbReference>
<dbReference type="InterPro" id="IPR012337">
    <property type="entry name" value="RNaseH-like_sf"/>
</dbReference>
<reference evidence="2 3" key="1">
    <citation type="submission" date="2014-11" db="EMBL/GenBank/DDBJ databases">
        <title>A Rickettsiales Symbiont of Amoebae With Ancient Features.</title>
        <authorList>
            <person name="Schulz F."/>
            <person name="Martijn J."/>
            <person name="Wascher F."/>
            <person name="Kostanjsek R."/>
            <person name="Ettema T.J."/>
            <person name="Horn M."/>
        </authorList>
    </citation>
    <scope>NUCLEOTIDE SEQUENCE [LARGE SCALE GENOMIC DNA]</scope>
    <source>
        <strain evidence="2 3">UWC36</strain>
    </source>
</reference>
<evidence type="ECO:0000313" key="3">
    <source>
        <dbReference type="Proteomes" id="UP000031258"/>
    </source>
</evidence>
<dbReference type="InterPro" id="IPR047797">
    <property type="entry name" value="ISNCY_transpos"/>
</dbReference>
<proteinExistence type="predicted"/>
<feature type="domain" description="Integrase catalytic" evidence="1">
    <location>
        <begin position="20"/>
        <end position="199"/>
    </location>
</feature>
<dbReference type="Proteomes" id="UP000031258">
    <property type="component" value="Unassembled WGS sequence"/>
</dbReference>
<evidence type="ECO:0000259" key="1">
    <source>
        <dbReference type="PROSITE" id="PS50994"/>
    </source>
</evidence>
<dbReference type="SUPFAM" id="SSF53098">
    <property type="entry name" value="Ribonuclease H-like"/>
    <property type="match status" value="1"/>
</dbReference>
<dbReference type="PATRIC" id="fig|86105.3.peg.1334"/>
<dbReference type="Gene3D" id="3.30.420.10">
    <property type="entry name" value="Ribonuclease H-like superfamily/Ribonuclease H"/>
    <property type="match status" value="1"/>
</dbReference>
<dbReference type="InterPro" id="IPR001584">
    <property type="entry name" value="Integrase_cat-core"/>
</dbReference>
<evidence type="ECO:0000313" key="2">
    <source>
        <dbReference type="EMBL" id="KIE04868.1"/>
    </source>
</evidence>
<dbReference type="GO" id="GO:0015074">
    <property type="term" value="P:DNA integration"/>
    <property type="evidence" value="ECO:0007669"/>
    <property type="project" value="InterPro"/>
</dbReference>
<dbReference type="PANTHER" id="PTHR35004:SF7">
    <property type="entry name" value="INTEGRASE PROTEIN"/>
    <property type="match status" value="1"/>
</dbReference>
<dbReference type="NCBIfam" id="NF033594">
    <property type="entry name" value="transpos_ISNCY_2"/>
    <property type="match status" value="1"/>
</dbReference>
<dbReference type="AlphaFoldDB" id="A0A0C1QL76"/>
<accession>A0A0C1QL76</accession>